<feature type="compositionally biased region" description="Polar residues" evidence="1">
    <location>
        <begin position="584"/>
        <end position="595"/>
    </location>
</feature>
<feature type="compositionally biased region" description="Low complexity" evidence="1">
    <location>
        <begin position="951"/>
        <end position="965"/>
    </location>
</feature>
<keyword evidence="5" id="KW-1185">Reference proteome</keyword>
<dbReference type="GO" id="GO:0051015">
    <property type="term" value="F:actin filament binding"/>
    <property type="evidence" value="ECO:0007669"/>
    <property type="project" value="InterPro"/>
</dbReference>
<comment type="caution">
    <text evidence="4">The sequence shown here is derived from an EMBL/GenBank/DDBJ whole genome shotgun (WGS) entry which is preliminary data.</text>
</comment>
<feature type="compositionally biased region" description="Low complexity" evidence="1">
    <location>
        <begin position="1229"/>
        <end position="1240"/>
    </location>
</feature>
<dbReference type="GO" id="GO:0005546">
    <property type="term" value="F:phosphatidylinositol-4,5-bisphosphate binding"/>
    <property type="evidence" value="ECO:0007669"/>
    <property type="project" value="TreeGrafter"/>
</dbReference>
<feature type="compositionally biased region" description="Low complexity" evidence="1">
    <location>
        <begin position="1279"/>
        <end position="1288"/>
    </location>
</feature>
<feature type="compositionally biased region" description="Basic and acidic residues" evidence="1">
    <location>
        <begin position="772"/>
        <end position="784"/>
    </location>
</feature>
<dbReference type="EMBL" id="JAWDJX010000003">
    <property type="protein sequence ID" value="KAK3057521.1"/>
    <property type="molecule type" value="Genomic_DNA"/>
</dbReference>
<feature type="compositionally biased region" description="Low complexity" evidence="1">
    <location>
        <begin position="117"/>
        <end position="147"/>
    </location>
</feature>
<dbReference type="PANTHER" id="PTHR11977:SF133">
    <property type="entry name" value="DUF4045 DOMAIN-CONTAINING PROTEIN"/>
    <property type="match status" value="1"/>
</dbReference>
<feature type="compositionally biased region" description="Polar residues" evidence="1">
    <location>
        <begin position="253"/>
        <end position="266"/>
    </location>
</feature>
<sequence length="1700" mass="181008">MSSTPASTSNADDDLDPAAFLKSMRELSENREREDAERYRKLEEEVAQGRRERAARRAERARSISPEKANIPSIKPLDTSVEVNRPESIAPSVAMDPPPESPTKDIPEFKGFGSRNSSAETATPARAESSASSTSQSSKTASSLARSGTLSWQQRPSSRGGGSRPKSMVQPETSRPTSSTSSTAASDVEPSRDQIAASLGSRDPSWFKQTADRGLGNAAYRRSKEESGSGDNFASGRRGLPGLSRELPPEPTKASSPAPSENLETASRSGSVRGSTTSSGPFSTVRTSTSSKPDLKSLIAADQEQEKAAPASDRTSSIAEGEQMSLGRTLTMSSSQARLGNTTDRPASPTKGIGGFVQSALMKRSDSVNKRWSAQPGPSLSRENSVASARNGYGGLTGSYSMPRLEPTPSSRETSNEPASRPTSSSNDLTNLTSSQKRDDKDIFAKPALPRSHSRSKSIASNYSTTAEEGHTSPSGSPSKRWSPAKSSWLESAITNQDSPKPVPAARNSQPAWMTDIAKAKAQRGSVDGLPKAAEVESSRPGSPTKVPFGQGMLKRSESRDLGTPRSLTPKPAEASGPRPASPTKASSEQSSIQLLDSRDLGVTRSLTPKPAEAPTTRSPVKPIAEIPVFQVSDSKDSSSSPRPSTPVIQRSLGTPLAKGQDAPLTPAKPTRGPAKKVVPDASLPENKPTEETSTTKEAAVTTTAVASSTMKSPLMDTKAKPQTPPKPQTDFRSTLRSRAPTESKSEDTPEFLAKFAQLKKAQTANYVAPDVLKDNILRGKSDLAKTGGPVKTERKDELKESLLAKKQQWQKDKDEGVVHERKVSNQPQTPQKPEALAKREVLGRAESIKAPTSPEKPKTATPEALARHKSLKVKPKPEVAMPELEKQTSAPAASSAPSMTATQARQATETSKIASRFNPGLASILARGPPQPSGSNPSSRPESPAMAQRSTASLSSPPSEPSAEGGQLQDMRKGRAKGPKRRKGGASTVEPEADMPELSSVTSAPPTTLPRPAATEPVTYSEDLATTPKSKPKAPPGSAASLMVSSLQKPTSKTEEPQPTAAASSTPRTTNEKPTLPSKSPSIGSIRQHDNTAPSSPKITNEKSSLPTKSPSIGASRAPNNAPETPSQNRIAGNKPLTLQQRAPDPPTLSRTDIPDFKGFGSMKKPTSSARLEDDKENAGESPPSVKSAASTWGRPPSPKKPATPSQIQLPSRRDEEAAMRSAGLLASSPSRPGSSSGPVAPNETTNGGSDMSSSSLGAPPRPNKPSRVVSGQLLEASPSKSTSPEQSSHETKRRLEEAYGSLPSSSGPLSIDVHALVTSSPHQDRVFRTVRKAVYVATEDGKLKQLQPQDEYTFFDQCVYACHHTYAIGDGPKKNEIFLWVGRHSSAGLVDQAQVAVKKLAKEASNAFISTIRQGMELPGFLQALGGILVTRRGSWEGAPRQYMLCGRKHLGQIVFDEVDFGVSSLCSGFPYLVSYPVTLQETRLYLWKGSASSAEEVSAARLAAMDLSETRDVIEVDDGAEFASFLKIFGPGTSKASIQPAHEIWQAKAPSGGRFSSRLFHVQAEETKQGLFGGMFARRPSWNSQSPSRRQAADVKVSAQEISPFTQADLDVDGIYLLDAHSQIYILVGPMFASQPEAVRNGLFGQTLLLASEYALTLTSMEDRATVPKGFVLLSGTPSHLKMLFRHWDDTGLWGTG</sequence>
<dbReference type="SUPFAM" id="SSF55753">
    <property type="entry name" value="Actin depolymerizing proteins"/>
    <property type="match status" value="2"/>
</dbReference>
<protein>
    <recommendedName>
        <fullName evidence="6">DUF4045 domain-containing protein</fullName>
    </recommendedName>
</protein>
<feature type="domain" description="DUF4045" evidence="2">
    <location>
        <begin position="16"/>
        <end position="809"/>
    </location>
</feature>
<evidence type="ECO:0008006" key="6">
    <source>
        <dbReference type="Google" id="ProtNLM"/>
    </source>
</evidence>
<evidence type="ECO:0000256" key="1">
    <source>
        <dbReference type="SAM" id="MobiDB-lite"/>
    </source>
</evidence>
<feature type="compositionally biased region" description="Basic residues" evidence="1">
    <location>
        <begin position="975"/>
        <end position="985"/>
    </location>
</feature>
<feature type="domain" description="DUF7904" evidence="3">
    <location>
        <begin position="1337"/>
        <end position="1435"/>
    </location>
</feature>
<feature type="compositionally biased region" description="Polar residues" evidence="1">
    <location>
        <begin position="370"/>
        <end position="388"/>
    </location>
</feature>
<evidence type="ECO:0000313" key="5">
    <source>
        <dbReference type="Proteomes" id="UP001271007"/>
    </source>
</evidence>
<dbReference type="PANTHER" id="PTHR11977">
    <property type="entry name" value="VILLIN"/>
    <property type="match status" value="1"/>
</dbReference>
<feature type="compositionally biased region" description="Polar residues" evidence="1">
    <location>
        <begin position="1244"/>
        <end position="1258"/>
    </location>
</feature>
<evidence type="ECO:0000259" key="2">
    <source>
        <dbReference type="Pfam" id="PF13254"/>
    </source>
</evidence>
<dbReference type="InterPro" id="IPR007122">
    <property type="entry name" value="Villin/Gelsolin"/>
</dbReference>
<dbReference type="GO" id="GO:0051014">
    <property type="term" value="P:actin filament severing"/>
    <property type="evidence" value="ECO:0007669"/>
    <property type="project" value="TreeGrafter"/>
</dbReference>
<feature type="compositionally biased region" description="Low complexity" evidence="1">
    <location>
        <begin position="888"/>
        <end position="905"/>
    </location>
</feature>
<feature type="compositionally biased region" description="Basic and acidic residues" evidence="1">
    <location>
        <begin position="792"/>
        <end position="824"/>
    </location>
</feature>
<feature type="region of interest" description="Disordered" evidence="1">
    <location>
        <begin position="1"/>
        <end position="750"/>
    </location>
</feature>
<dbReference type="GO" id="GO:0015629">
    <property type="term" value="C:actin cytoskeleton"/>
    <property type="evidence" value="ECO:0007669"/>
    <property type="project" value="TreeGrafter"/>
</dbReference>
<feature type="compositionally biased region" description="Polar residues" evidence="1">
    <location>
        <begin position="281"/>
        <end position="292"/>
    </location>
</feature>
<accession>A0AAJ0GH98</accession>
<dbReference type="Pfam" id="PF13254">
    <property type="entry name" value="DUF4045"/>
    <property type="match status" value="1"/>
</dbReference>
<dbReference type="Gene3D" id="3.40.20.10">
    <property type="entry name" value="Severin"/>
    <property type="match status" value="3"/>
</dbReference>
<evidence type="ECO:0000259" key="3">
    <source>
        <dbReference type="Pfam" id="PF25480"/>
    </source>
</evidence>
<dbReference type="GO" id="GO:0051016">
    <property type="term" value="P:barbed-end actin filament capping"/>
    <property type="evidence" value="ECO:0007669"/>
    <property type="project" value="TreeGrafter"/>
</dbReference>
<feature type="compositionally biased region" description="Polar residues" evidence="1">
    <location>
        <begin position="457"/>
        <end position="499"/>
    </location>
</feature>
<dbReference type="Pfam" id="PF25480">
    <property type="entry name" value="DUF7904"/>
    <property type="match status" value="1"/>
</dbReference>
<feature type="compositionally biased region" description="Low complexity" evidence="1">
    <location>
        <begin position="1060"/>
        <end position="1070"/>
    </location>
</feature>
<dbReference type="InterPro" id="IPR057226">
    <property type="entry name" value="DUF7904"/>
</dbReference>
<feature type="compositionally biased region" description="Low complexity" evidence="1">
    <location>
        <begin position="267"/>
        <end position="280"/>
    </location>
</feature>
<organism evidence="4 5">
    <name type="scientific">Extremus antarcticus</name>
    <dbReference type="NCBI Taxonomy" id="702011"/>
    <lineage>
        <taxon>Eukaryota</taxon>
        <taxon>Fungi</taxon>
        <taxon>Dikarya</taxon>
        <taxon>Ascomycota</taxon>
        <taxon>Pezizomycotina</taxon>
        <taxon>Dothideomycetes</taxon>
        <taxon>Dothideomycetidae</taxon>
        <taxon>Mycosphaerellales</taxon>
        <taxon>Extremaceae</taxon>
        <taxon>Extremus</taxon>
    </lineage>
</organism>
<name>A0AAJ0GH98_9PEZI</name>
<feature type="compositionally biased region" description="Polar residues" evidence="1">
    <location>
        <begin position="408"/>
        <end position="422"/>
    </location>
</feature>
<dbReference type="Proteomes" id="UP001271007">
    <property type="component" value="Unassembled WGS sequence"/>
</dbReference>
<feature type="compositionally biased region" description="Low complexity" evidence="1">
    <location>
        <begin position="696"/>
        <end position="710"/>
    </location>
</feature>
<dbReference type="InterPro" id="IPR029006">
    <property type="entry name" value="ADF-H/Gelsolin-like_dom_sf"/>
</dbReference>
<feature type="compositionally biased region" description="Basic and acidic residues" evidence="1">
    <location>
        <begin position="23"/>
        <end position="62"/>
    </location>
</feature>
<dbReference type="GO" id="GO:0008154">
    <property type="term" value="P:actin polymerization or depolymerization"/>
    <property type="evidence" value="ECO:0007669"/>
    <property type="project" value="TreeGrafter"/>
</dbReference>
<dbReference type="InterPro" id="IPR025118">
    <property type="entry name" value="DUF4045"/>
</dbReference>
<evidence type="ECO:0000313" key="4">
    <source>
        <dbReference type="EMBL" id="KAK3057521.1"/>
    </source>
</evidence>
<feature type="compositionally biased region" description="Basic and acidic residues" evidence="1">
    <location>
        <begin position="1289"/>
        <end position="1299"/>
    </location>
</feature>
<feature type="region of interest" description="Disordered" evidence="1">
    <location>
        <begin position="764"/>
        <end position="1309"/>
    </location>
</feature>
<feature type="compositionally biased region" description="Polar residues" evidence="1">
    <location>
        <begin position="1078"/>
        <end position="1142"/>
    </location>
</feature>
<feature type="compositionally biased region" description="Polar residues" evidence="1">
    <location>
        <begin position="326"/>
        <end position="345"/>
    </location>
</feature>
<feature type="compositionally biased region" description="Low complexity" evidence="1">
    <location>
        <begin position="173"/>
        <end position="186"/>
    </location>
</feature>
<proteinExistence type="predicted"/>
<dbReference type="GO" id="GO:0005737">
    <property type="term" value="C:cytoplasm"/>
    <property type="evidence" value="ECO:0007669"/>
    <property type="project" value="TreeGrafter"/>
</dbReference>
<dbReference type="SMART" id="SM00262">
    <property type="entry name" value="GEL"/>
    <property type="match status" value="2"/>
</dbReference>
<reference evidence="4" key="1">
    <citation type="submission" date="2023-04" db="EMBL/GenBank/DDBJ databases">
        <title>Black Yeasts Isolated from many extreme environments.</title>
        <authorList>
            <person name="Coleine C."/>
            <person name="Stajich J.E."/>
            <person name="Selbmann L."/>
        </authorList>
    </citation>
    <scope>NUCLEOTIDE SEQUENCE</scope>
    <source>
        <strain evidence="4">CCFEE 5312</strain>
    </source>
</reference>
<feature type="compositionally biased region" description="Polar residues" evidence="1">
    <location>
        <begin position="1"/>
        <end position="10"/>
    </location>
</feature>
<feature type="compositionally biased region" description="Basic and acidic residues" evidence="1">
    <location>
        <begin position="836"/>
        <end position="848"/>
    </location>
</feature>
<gene>
    <name evidence="4" type="ORF">LTR09_001705</name>
</gene>
<feature type="compositionally biased region" description="Low complexity" evidence="1">
    <location>
        <begin position="1005"/>
        <end position="1018"/>
    </location>
</feature>
<feature type="compositionally biased region" description="Low complexity" evidence="1">
    <location>
        <begin position="423"/>
        <end position="435"/>
    </location>
</feature>